<keyword evidence="9" id="KW-1133">Transmembrane helix</keyword>
<dbReference type="GO" id="GO:0016020">
    <property type="term" value="C:membrane"/>
    <property type="evidence" value="ECO:0007669"/>
    <property type="project" value="UniProtKB-SubCell"/>
</dbReference>
<keyword evidence="11" id="KW-0456">Lyase</keyword>
<evidence type="ECO:0000256" key="1">
    <source>
        <dbReference type="ARBA" id="ARBA00001593"/>
    </source>
</evidence>
<evidence type="ECO:0000313" key="13">
    <source>
        <dbReference type="EMBL" id="MCP3428606.1"/>
    </source>
</evidence>
<keyword evidence="8" id="KW-0460">Magnesium</keyword>
<evidence type="ECO:0000259" key="12">
    <source>
        <dbReference type="PROSITE" id="PS50125"/>
    </source>
</evidence>
<proteinExistence type="predicted"/>
<dbReference type="InterPro" id="IPR029787">
    <property type="entry name" value="Nucleotide_cyclase"/>
</dbReference>
<evidence type="ECO:0000256" key="9">
    <source>
        <dbReference type="ARBA" id="ARBA00022989"/>
    </source>
</evidence>
<keyword evidence="5" id="KW-0479">Metal-binding</keyword>
<comment type="caution">
    <text evidence="13">The sequence shown here is derived from an EMBL/GenBank/DDBJ whole genome shotgun (WGS) entry which is preliminary data.</text>
</comment>
<evidence type="ECO:0000256" key="8">
    <source>
        <dbReference type="ARBA" id="ARBA00022842"/>
    </source>
</evidence>
<dbReference type="SUPFAM" id="SSF55073">
    <property type="entry name" value="Nucleotide cyclase"/>
    <property type="match status" value="1"/>
</dbReference>
<dbReference type="GO" id="GO:0005524">
    <property type="term" value="F:ATP binding"/>
    <property type="evidence" value="ECO:0007669"/>
    <property type="project" value="UniProtKB-KW"/>
</dbReference>
<reference evidence="13" key="1">
    <citation type="submission" date="2022-07" db="EMBL/GenBank/DDBJ databases">
        <title>Characterization of the Novel Bacterium Alteromonas immobilis LMIT006 and Alteromonas gregis LMIT007.</title>
        <authorList>
            <person name="Lin X."/>
        </authorList>
    </citation>
    <scope>NUCLEOTIDE SEQUENCE</scope>
    <source>
        <strain evidence="13">LMIT007</strain>
    </source>
</reference>
<keyword evidence="7" id="KW-0067">ATP-binding</keyword>
<evidence type="ECO:0000256" key="5">
    <source>
        <dbReference type="ARBA" id="ARBA00022723"/>
    </source>
</evidence>
<dbReference type="GO" id="GO:0035556">
    <property type="term" value="P:intracellular signal transduction"/>
    <property type="evidence" value="ECO:0007669"/>
    <property type="project" value="InterPro"/>
</dbReference>
<dbReference type="EC" id="4.6.1.1" evidence="3"/>
<keyword evidence="10" id="KW-0472">Membrane</keyword>
<accession>A0AA42BPN4</accession>
<dbReference type="PROSITE" id="PS50125">
    <property type="entry name" value="GUANYLATE_CYCLASE_2"/>
    <property type="match status" value="1"/>
</dbReference>
<keyword evidence="14" id="KW-1185">Reference proteome</keyword>
<dbReference type="AlphaFoldDB" id="A0AA42BPN4"/>
<protein>
    <recommendedName>
        <fullName evidence="3">adenylate cyclase</fullName>
        <ecNumber evidence="3">4.6.1.1</ecNumber>
    </recommendedName>
</protein>
<keyword evidence="6" id="KW-0547">Nucleotide-binding</keyword>
<name>A0AA42BPN4_9ALTE</name>
<evidence type="ECO:0000256" key="3">
    <source>
        <dbReference type="ARBA" id="ARBA00012201"/>
    </source>
</evidence>
<evidence type="ECO:0000256" key="4">
    <source>
        <dbReference type="ARBA" id="ARBA00022692"/>
    </source>
</evidence>
<gene>
    <name evidence="13" type="ORF">NLF92_06565</name>
</gene>
<dbReference type="Gene3D" id="3.30.70.1230">
    <property type="entry name" value="Nucleotide cyclase"/>
    <property type="match status" value="1"/>
</dbReference>
<feature type="domain" description="Guanylate cyclase" evidence="12">
    <location>
        <begin position="29"/>
        <end position="157"/>
    </location>
</feature>
<dbReference type="PANTHER" id="PTHR45627">
    <property type="entry name" value="ADENYLATE CYCLASE TYPE 1"/>
    <property type="match status" value="1"/>
</dbReference>
<evidence type="ECO:0000256" key="10">
    <source>
        <dbReference type="ARBA" id="ARBA00023136"/>
    </source>
</evidence>
<evidence type="ECO:0000256" key="6">
    <source>
        <dbReference type="ARBA" id="ARBA00022741"/>
    </source>
</evidence>
<comment type="subcellular location">
    <subcellularLocation>
        <location evidence="2">Membrane</location>
        <topology evidence="2">Multi-pass membrane protein</topology>
    </subcellularLocation>
</comment>
<dbReference type="EMBL" id="JANATA010000009">
    <property type="protein sequence ID" value="MCP3428606.1"/>
    <property type="molecule type" value="Genomic_DNA"/>
</dbReference>
<dbReference type="Pfam" id="PF00211">
    <property type="entry name" value="Guanylate_cyc"/>
    <property type="match status" value="1"/>
</dbReference>
<comment type="catalytic activity">
    <reaction evidence="1">
        <text>ATP = 3',5'-cyclic AMP + diphosphate</text>
        <dbReference type="Rhea" id="RHEA:15389"/>
        <dbReference type="ChEBI" id="CHEBI:30616"/>
        <dbReference type="ChEBI" id="CHEBI:33019"/>
        <dbReference type="ChEBI" id="CHEBI:58165"/>
        <dbReference type="EC" id="4.6.1.1"/>
    </reaction>
</comment>
<dbReference type="CDD" id="cd07302">
    <property type="entry name" value="CHD"/>
    <property type="match status" value="1"/>
</dbReference>
<evidence type="ECO:0000256" key="11">
    <source>
        <dbReference type="ARBA" id="ARBA00023239"/>
    </source>
</evidence>
<dbReference type="RefSeq" id="WP_254100039.1">
    <property type="nucleotide sequence ID" value="NZ_JANATA010000009.1"/>
</dbReference>
<dbReference type="GO" id="GO:0009190">
    <property type="term" value="P:cyclic nucleotide biosynthetic process"/>
    <property type="evidence" value="ECO:0007669"/>
    <property type="project" value="InterPro"/>
</dbReference>
<evidence type="ECO:0000313" key="14">
    <source>
        <dbReference type="Proteomes" id="UP001165413"/>
    </source>
</evidence>
<dbReference type="InterPro" id="IPR001054">
    <property type="entry name" value="A/G_cyclase"/>
</dbReference>
<keyword evidence="4" id="KW-0812">Transmembrane</keyword>
<sequence>MPIQNTPSYTFSLNTTTTPLHVNELVDACVLFIDMQDFTQFTYNKSDKAIVQALHYCYCLFDNIITEFSARPIKYNGDACIILLETSNNCLASNIENSLYLYNTLAKAFSELCELYNVQSALRAGLAFGPVLSGQIGSYISSFDIWGHTVNLAARLEQNAPPNSLLMNKACHDRMLNPCLCEGITLELKGFVPQQVYQYHKREP</sequence>
<dbReference type="GO" id="GO:0046872">
    <property type="term" value="F:metal ion binding"/>
    <property type="evidence" value="ECO:0007669"/>
    <property type="project" value="UniProtKB-KW"/>
</dbReference>
<evidence type="ECO:0000256" key="2">
    <source>
        <dbReference type="ARBA" id="ARBA00004141"/>
    </source>
</evidence>
<dbReference type="Proteomes" id="UP001165413">
    <property type="component" value="Unassembled WGS sequence"/>
</dbReference>
<dbReference type="GO" id="GO:0004016">
    <property type="term" value="F:adenylate cyclase activity"/>
    <property type="evidence" value="ECO:0007669"/>
    <property type="project" value="UniProtKB-EC"/>
</dbReference>
<dbReference type="SMART" id="SM00044">
    <property type="entry name" value="CYCc"/>
    <property type="match status" value="1"/>
</dbReference>
<evidence type="ECO:0000256" key="7">
    <source>
        <dbReference type="ARBA" id="ARBA00022840"/>
    </source>
</evidence>
<organism evidence="13 14">
    <name type="scientific">Opacimonas viscosa</name>
    <dbReference type="NCBI Taxonomy" id="2961944"/>
    <lineage>
        <taxon>Bacteria</taxon>
        <taxon>Pseudomonadati</taxon>
        <taxon>Pseudomonadota</taxon>
        <taxon>Gammaproteobacteria</taxon>
        <taxon>Alteromonadales</taxon>
        <taxon>Alteromonadaceae</taxon>
        <taxon>Opacimonas</taxon>
    </lineage>
</organism>